<evidence type="ECO:0000256" key="1">
    <source>
        <dbReference type="ARBA" id="ARBA00002066"/>
    </source>
</evidence>
<evidence type="ECO:0000313" key="34">
    <source>
        <dbReference type="Proteomes" id="UP000515145"/>
    </source>
</evidence>
<feature type="domain" description="Cadherin" evidence="33">
    <location>
        <begin position="1478"/>
        <end position="1579"/>
    </location>
</feature>
<feature type="disulfide bond" evidence="22">
    <location>
        <begin position="2156"/>
        <end position="2165"/>
    </location>
</feature>
<feature type="transmembrane region" description="Helical" evidence="25">
    <location>
        <begin position="2962"/>
        <end position="2986"/>
    </location>
</feature>
<evidence type="ECO:0000256" key="6">
    <source>
        <dbReference type="ARBA" id="ARBA00022536"/>
    </source>
</evidence>
<keyword evidence="7" id="KW-0597">Phosphoprotein</keyword>
<dbReference type="FunFam" id="2.170.300.10:FF:000011">
    <property type="entry name" value="cadherin EGF LAG seven-pass G-type receptor 1"/>
    <property type="match status" value="1"/>
</dbReference>
<feature type="disulfide bond" evidence="22">
    <location>
        <begin position="2377"/>
        <end position="2386"/>
    </location>
</feature>
<feature type="domain" description="Laminin G" evidence="27">
    <location>
        <begin position="1918"/>
        <end position="2127"/>
    </location>
</feature>
<feature type="disulfide bond" evidence="22">
    <location>
        <begin position="2415"/>
        <end position="2424"/>
    </location>
</feature>
<evidence type="ECO:0000313" key="35">
    <source>
        <dbReference type="RefSeq" id="XP_028265309.1"/>
    </source>
</evidence>
<feature type="domain" description="G-protein coupled receptors family 2 profile 1" evidence="31">
    <location>
        <begin position="2514"/>
        <end position="2587"/>
    </location>
</feature>
<dbReference type="PANTHER" id="PTHR24026">
    <property type="entry name" value="FAT ATYPICAL CADHERIN-RELATED"/>
    <property type="match status" value="1"/>
</dbReference>
<evidence type="ECO:0000256" key="2">
    <source>
        <dbReference type="ARBA" id="ARBA00004651"/>
    </source>
</evidence>
<keyword evidence="5" id="KW-1003">Cell membrane</keyword>
<comment type="function">
    <text evidence="1">Receptor that may have an important role in cell/cell signaling during nervous system formation.</text>
</comment>
<evidence type="ECO:0000256" key="19">
    <source>
        <dbReference type="ARBA" id="ARBA00023278"/>
    </source>
</evidence>
<reference evidence="35" key="1">
    <citation type="submission" date="2025-08" db="UniProtKB">
        <authorList>
            <consortium name="RefSeq"/>
        </authorList>
    </citation>
    <scope>IDENTIFICATION</scope>
</reference>
<dbReference type="SUPFAM" id="SSF49313">
    <property type="entry name" value="Cadherin-like"/>
    <property type="match status" value="9"/>
</dbReference>
<dbReference type="Pfam" id="PF00028">
    <property type="entry name" value="Cadherin"/>
    <property type="match status" value="8"/>
</dbReference>
<dbReference type="Pfam" id="PF00053">
    <property type="entry name" value="EGF_laminin"/>
    <property type="match status" value="1"/>
</dbReference>
<evidence type="ECO:0000259" key="28">
    <source>
        <dbReference type="PROSITE" id="PS50026"/>
    </source>
</evidence>
<evidence type="ECO:0000256" key="5">
    <source>
        <dbReference type="ARBA" id="ARBA00022475"/>
    </source>
</evidence>
<dbReference type="Gene3D" id="2.60.120.200">
    <property type="match status" value="2"/>
</dbReference>
<feature type="compositionally biased region" description="Pro residues" evidence="24">
    <location>
        <begin position="3656"/>
        <end position="3674"/>
    </location>
</feature>
<dbReference type="Pfam" id="PF23592">
    <property type="entry name" value="Cadherin_CELSR2_9th"/>
    <property type="match status" value="1"/>
</dbReference>
<feature type="domain" description="Cadherin" evidence="33">
    <location>
        <begin position="1269"/>
        <end position="1371"/>
    </location>
</feature>
<dbReference type="PROSITE" id="PS01248">
    <property type="entry name" value="EGF_LAM_1"/>
    <property type="match status" value="1"/>
</dbReference>
<dbReference type="GO" id="GO:0005886">
    <property type="term" value="C:plasma membrane"/>
    <property type="evidence" value="ECO:0007669"/>
    <property type="project" value="UniProtKB-SubCell"/>
</dbReference>
<dbReference type="FunFam" id="2.10.25.10:FF:000011">
    <property type="entry name" value="Cadherin EGF LAG seven-pass G-type receptor"/>
    <property type="match status" value="1"/>
</dbReference>
<feature type="compositionally biased region" description="Polar residues" evidence="24">
    <location>
        <begin position="3693"/>
        <end position="3706"/>
    </location>
</feature>
<dbReference type="PROSITE" id="PS50268">
    <property type="entry name" value="CADHERIN_2"/>
    <property type="match status" value="9"/>
</dbReference>
<feature type="region of interest" description="Disordered" evidence="24">
    <location>
        <begin position="416"/>
        <end position="436"/>
    </location>
</feature>
<feature type="region of interest" description="Disordered" evidence="24">
    <location>
        <begin position="233"/>
        <end position="258"/>
    </location>
</feature>
<dbReference type="FunFam" id="2.60.40.60:FF:000029">
    <property type="entry name" value="Cadherin EGF LAG seven-pass G-type receptor 3"/>
    <property type="match status" value="1"/>
</dbReference>
<dbReference type="FunFam" id="2.60.40.60:FF:000038">
    <property type="entry name" value="Cadherin EGF LAG seven-pass G-type receptor 3"/>
    <property type="match status" value="1"/>
</dbReference>
<feature type="region of interest" description="Disordered" evidence="24">
    <location>
        <begin position="156"/>
        <end position="178"/>
    </location>
</feature>
<feature type="region of interest" description="Disordered" evidence="24">
    <location>
        <begin position="3596"/>
        <end position="3706"/>
    </location>
</feature>
<feature type="transmembrane region" description="Helical" evidence="25">
    <location>
        <begin position="3152"/>
        <end position="3170"/>
    </location>
</feature>
<dbReference type="InterPro" id="IPR032471">
    <property type="entry name" value="AGRL2-4_GAIN_subdom_A"/>
</dbReference>
<dbReference type="PROSITE" id="PS50026">
    <property type="entry name" value="EGF_3"/>
    <property type="match status" value="6"/>
</dbReference>
<dbReference type="PROSITE" id="PS50027">
    <property type="entry name" value="EGF_LAM_2"/>
    <property type="match status" value="1"/>
</dbReference>
<dbReference type="CTD" id="1951"/>
<dbReference type="Pfam" id="PF00008">
    <property type="entry name" value="EGF"/>
    <property type="match status" value="2"/>
</dbReference>
<dbReference type="SMART" id="SM00008">
    <property type="entry name" value="HormR"/>
    <property type="match status" value="1"/>
</dbReference>
<dbReference type="PROSITE" id="PS50025">
    <property type="entry name" value="LAM_G_DOMAIN"/>
    <property type="match status" value="2"/>
</dbReference>
<dbReference type="GO" id="GO:0007156">
    <property type="term" value="P:homophilic cell adhesion via plasma membrane adhesion molecules"/>
    <property type="evidence" value="ECO:0007669"/>
    <property type="project" value="InterPro"/>
</dbReference>
<dbReference type="SMART" id="SM00303">
    <property type="entry name" value="GPS"/>
    <property type="match status" value="1"/>
</dbReference>
<evidence type="ECO:0000256" key="12">
    <source>
        <dbReference type="ARBA" id="ARBA00022989"/>
    </source>
</evidence>
<evidence type="ECO:0000256" key="26">
    <source>
        <dbReference type="SAM" id="SignalP"/>
    </source>
</evidence>
<accession>A0A6P7IV17</accession>
<keyword evidence="13" id="KW-0297">G-protein coupled receptor</keyword>
<feature type="domain" description="GAIN-B" evidence="30">
    <location>
        <begin position="2794"/>
        <end position="2954"/>
    </location>
</feature>
<dbReference type="FunFam" id="2.60.40.60:FF:000080">
    <property type="entry name" value="FAT atypical cadherin 1"/>
    <property type="match status" value="1"/>
</dbReference>
<dbReference type="FunFam" id="2.60.120.200:FF:000084">
    <property type="entry name" value="Cadherin EGF LAG seven-pass G-type receptor 3"/>
    <property type="match status" value="1"/>
</dbReference>
<feature type="transmembrane region" description="Helical" evidence="25">
    <location>
        <begin position="3067"/>
        <end position="3087"/>
    </location>
</feature>
<dbReference type="InterPro" id="IPR000832">
    <property type="entry name" value="GPCR_2_secretin-like"/>
</dbReference>
<evidence type="ECO:0000256" key="7">
    <source>
        <dbReference type="ARBA" id="ARBA00022553"/>
    </source>
</evidence>
<evidence type="ECO:0000256" key="15">
    <source>
        <dbReference type="ARBA" id="ARBA00023157"/>
    </source>
</evidence>
<evidence type="ECO:0000256" key="17">
    <source>
        <dbReference type="ARBA" id="ARBA00023180"/>
    </source>
</evidence>
<evidence type="ECO:0000256" key="18">
    <source>
        <dbReference type="ARBA" id="ARBA00023224"/>
    </source>
</evidence>
<dbReference type="Pfam" id="PF01825">
    <property type="entry name" value="GPS"/>
    <property type="match status" value="1"/>
</dbReference>
<comment type="subcellular location">
    <subcellularLocation>
        <location evidence="2">Cell membrane</location>
        <topology evidence="2">Multi-pass membrane protein</topology>
    </subcellularLocation>
</comment>
<dbReference type="PRINTS" id="PR00205">
    <property type="entry name" value="CADHERIN"/>
</dbReference>
<feature type="compositionally biased region" description="Basic and acidic residues" evidence="24">
    <location>
        <begin position="623"/>
        <end position="642"/>
    </location>
</feature>
<evidence type="ECO:0000256" key="22">
    <source>
        <dbReference type="PROSITE-ProRule" id="PRU00076"/>
    </source>
</evidence>
<dbReference type="CDD" id="cd11304">
    <property type="entry name" value="Cadherin_repeat"/>
    <property type="match status" value="9"/>
</dbReference>
<feature type="transmembrane region" description="Helical" evidence="25">
    <location>
        <begin position="3107"/>
        <end position="3131"/>
    </location>
</feature>
<feature type="domain" description="Cadherin" evidence="33">
    <location>
        <begin position="1167"/>
        <end position="1268"/>
    </location>
</feature>
<dbReference type="GO" id="GO:0005509">
    <property type="term" value="F:calcium ion binding"/>
    <property type="evidence" value="ECO:0007669"/>
    <property type="project" value="UniProtKB-UniRule"/>
</dbReference>
<dbReference type="InterPro" id="IPR046338">
    <property type="entry name" value="GAIN_dom_sf"/>
</dbReference>
<keyword evidence="10" id="KW-0677">Repeat</keyword>
<keyword evidence="16 35" id="KW-0675">Receptor</keyword>
<evidence type="ECO:0000256" key="24">
    <source>
        <dbReference type="SAM" id="MobiDB-lite"/>
    </source>
</evidence>
<feature type="compositionally biased region" description="Polar residues" evidence="24">
    <location>
        <begin position="165"/>
        <end position="174"/>
    </location>
</feature>
<evidence type="ECO:0000259" key="27">
    <source>
        <dbReference type="PROSITE" id="PS50025"/>
    </source>
</evidence>
<dbReference type="FunFam" id="2.60.40.60:FF:000013">
    <property type="entry name" value="Cadherin EGF LAG seven-pass G-type receptor"/>
    <property type="match status" value="1"/>
</dbReference>
<dbReference type="GO" id="GO:0004930">
    <property type="term" value="F:G protein-coupled receptor activity"/>
    <property type="evidence" value="ECO:0007669"/>
    <property type="project" value="UniProtKB-KW"/>
</dbReference>
<dbReference type="OrthoDB" id="26203at2759"/>
<keyword evidence="14 25" id="KW-0472">Membrane</keyword>
<name>A0A6P7IV17_9TELE</name>
<dbReference type="InterPro" id="IPR057244">
    <property type="entry name" value="GAIN_B"/>
</dbReference>
<feature type="region of interest" description="Disordered" evidence="24">
    <location>
        <begin position="3382"/>
        <end position="3404"/>
    </location>
</feature>
<feature type="domain" description="Cadherin" evidence="33">
    <location>
        <begin position="1062"/>
        <end position="1166"/>
    </location>
</feature>
<dbReference type="PROSITE" id="PS50227">
    <property type="entry name" value="G_PROTEIN_RECEP_F2_3"/>
    <property type="match status" value="1"/>
</dbReference>
<dbReference type="GO" id="GO:0007166">
    <property type="term" value="P:cell surface receptor signaling pathway"/>
    <property type="evidence" value="ECO:0007669"/>
    <property type="project" value="InterPro"/>
</dbReference>
<feature type="disulfide bond" evidence="23">
    <location>
        <begin position="2484"/>
        <end position="2501"/>
    </location>
</feature>
<feature type="signal peptide" evidence="26">
    <location>
        <begin position="1"/>
        <end position="28"/>
    </location>
</feature>
<protein>
    <submittedName>
        <fullName evidence="35">Cadherin EGF LAG seven-pass G-type receptor 3</fullName>
    </submittedName>
</protein>
<evidence type="ECO:0000259" key="31">
    <source>
        <dbReference type="PROSITE" id="PS50227"/>
    </source>
</evidence>
<feature type="compositionally biased region" description="Basic and acidic residues" evidence="24">
    <location>
        <begin position="332"/>
        <end position="341"/>
    </location>
</feature>
<evidence type="ECO:0000256" key="20">
    <source>
        <dbReference type="ARBA" id="ARBA00023292"/>
    </source>
</evidence>
<proteinExistence type="inferred from homology"/>
<dbReference type="FunFam" id="2.10.25.10:FF:000113">
    <property type="entry name" value="Cadherin, EGF LAG seven-pass G-type receptor 3"/>
    <property type="match status" value="1"/>
</dbReference>
<keyword evidence="4" id="KW-0217">Developmental protein</keyword>
<dbReference type="SUPFAM" id="SSF81321">
    <property type="entry name" value="Family A G protein-coupled receptor-like"/>
    <property type="match status" value="1"/>
</dbReference>
<dbReference type="Pfam" id="PF02210">
    <property type="entry name" value="Laminin_G_2"/>
    <property type="match status" value="2"/>
</dbReference>
<dbReference type="InParanoid" id="A0A6P7IV17"/>
<dbReference type="PROSITE" id="PS01186">
    <property type="entry name" value="EGF_2"/>
    <property type="match status" value="2"/>
</dbReference>
<keyword evidence="9 26" id="KW-0732">Signal</keyword>
<dbReference type="SUPFAM" id="SSF49899">
    <property type="entry name" value="Concanavalin A-like lectins/glucanases"/>
    <property type="match status" value="2"/>
</dbReference>
<feature type="compositionally biased region" description="Acidic residues" evidence="24">
    <location>
        <begin position="3293"/>
        <end position="3303"/>
    </location>
</feature>
<keyword evidence="17" id="KW-0325">Glycoprotein</keyword>
<feature type="compositionally biased region" description="Polar residues" evidence="24">
    <location>
        <begin position="3756"/>
        <end position="3770"/>
    </location>
</feature>
<feature type="region of interest" description="Disordered" evidence="24">
    <location>
        <begin position="90"/>
        <end position="111"/>
    </location>
</feature>
<dbReference type="FunFam" id="2.10.25.10:FF:000089">
    <property type="entry name" value="Cadherin EGF LAG seven-pass G-type receptor 3"/>
    <property type="match status" value="1"/>
</dbReference>
<dbReference type="InterPro" id="IPR015919">
    <property type="entry name" value="Cadherin-like_sf"/>
</dbReference>
<evidence type="ECO:0000259" key="29">
    <source>
        <dbReference type="PROSITE" id="PS50027"/>
    </source>
</evidence>
<dbReference type="FunFam" id="2.60.40.60:FF:000044">
    <property type="entry name" value="Cadherin, EGF LAG seven-pass G-type receptor 3"/>
    <property type="match status" value="1"/>
</dbReference>
<feature type="domain" description="EGF-like" evidence="28">
    <location>
        <begin position="1879"/>
        <end position="1917"/>
    </location>
</feature>
<dbReference type="GeneID" id="114438285"/>
<dbReference type="FunFam" id="2.60.40.60:FF:000010">
    <property type="entry name" value="Cadherin EGF LAG seven-pass G-type receptor 3"/>
    <property type="match status" value="2"/>
</dbReference>
<dbReference type="Gene3D" id="2.10.25.10">
    <property type="entry name" value="Laminin"/>
    <property type="match status" value="5"/>
</dbReference>
<dbReference type="CDD" id="cd00055">
    <property type="entry name" value="EGF_Lam"/>
    <property type="match status" value="1"/>
</dbReference>
<dbReference type="PROSITE" id="PS50261">
    <property type="entry name" value="G_PROTEIN_RECEP_F2_4"/>
    <property type="match status" value="1"/>
</dbReference>
<dbReference type="SMART" id="SM00112">
    <property type="entry name" value="CA"/>
    <property type="match status" value="8"/>
</dbReference>
<evidence type="ECO:0000256" key="9">
    <source>
        <dbReference type="ARBA" id="ARBA00022729"/>
    </source>
</evidence>
<evidence type="ECO:0000256" key="10">
    <source>
        <dbReference type="ARBA" id="ARBA00022737"/>
    </source>
</evidence>
<feature type="domain" description="EGF-like" evidence="28">
    <location>
        <begin position="1839"/>
        <end position="1875"/>
    </location>
</feature>
<feature type="domain" description="Cadherin" evidence="33">
    <location>
        <begin position="846"/>
        <end position="955"/>
    </location>
</feature>
<feature type="domain" description="EGF-like" evidence="28">
    <location>
        <begin position="2388"/>
        <end position="2425"/>
    </location>
</feature>
<dbReference type="InterPro" id="IPR002126">
    <property type="entry name" value="Cadherin-like_dom"/>
</dbReference>
<dbReference type="SUPFAM" id="SSF57196">
    <property type="entry name" value="EGF/Laminin"/>
    <property type="match status" value="3"/>
</dbReference>
<dbReference type="InterPro" id="IPR013320">
    <property type="entry name" value="ConA-like_dom_sf"/>
</dbReference>
<feature type="compositionally biased region" description="Polar residues" evidence="24">
    <location>
        <begin position="648"/>
        <end position="663"/>
    </location>
</feature>
<dbReference type="InterPro" id="IPR020894">
    <property type="entry name" value="Cadherin_CS"/>
</dbReference>
<dbReference type="SMART" id="SM00180">
    <property type="entry name" value="EGF_Lam"/>
    <property type="match status" value="1"/>
</dbReference>
<evidence type="ECO:0000256" key="16">
    <source>
        <dbReference type="ARBA" id="ARBA00023170"/>
    </source>
</evidence>
<dbReference type="InterPro" id="IPR036445">
    <property type="entry name" value="GPCR_2_extracell_dom_sf"/>
</dbReference>
<feature type="region of interest" description="Disordered" evidence="24">
    <location>
        <begin position="608"/>
        <end position="690"/>
    </location>
</feature>
<dbReference type="Gene3D" id="2.60.40.60">
    <property type="entry name" value="Cadherins"/>
    <property type="match status" value="9"/>
</dbReference>
<feature type="region of interest" description="Disordered" evidence="24">
    <location>
        <begin position="3496"/>
        <end position="3521"/>
    </location>
</feature>
<feature type="chain" id="PRO_5028140061" evidence="26">
    <location>
        <begin position="29"/>
        <end position="3770"/>
    </location>
</feature>
<feature type="domain" description="Cadherin" evidence="33">
    <location>
        <begin position="956"/>
        <end position="1061"/>
    </location>
</feature>
<dbReference type="SMART" id="SM00181">
    <property type="entry name" value="EGF"/>
    <property type="match status" value="6"/>
</dbReference>
<feature type="transmembrane region" description="Helical" evidence="25">
    <location>
        <begin position="3022"/>
        <end position="3046"/>
    </location>
</feature>
<feature type="domain" description="Cadherin" evidence="33">
    <location>
        <begin position="1602"/>
        <end position="1702"/>
    </location>
</feature>
<feature type="domain" description="Laminin G" evidence="27">
    <location>
        <begin position="2172"/>
        <end position="2349"/>
    </location>
</feature>
<feature type="domain" description="Cadherin" evidence="33">
    <location>
        <begin position="738"/>
        <end position="845"/>
    </location>
</feature>
<keyword evidence="12 25" id="KW-1133">Transmembrane helix</keyword>
<evidence type="ECO:0000256" key="21">
    <source>
        <dbReference type="PROSITE-ProRule" id="PRU00043"/>
    </source>
</evidence>
<feature type="disulfide bond" evidence="23">
    <location>
        <begin position="2482"/>
        <end position="2494"/>
    </location>
</feature>
<keyword evidence="34" id="KW-1185">Reference proteome</keyword>
<dbReference type="PROSITE" id="PS00022">
    <property type="entry name" value="EGF_1"/>
    <property type="match status" value="5"/>
</dbReference>
<dbReference type="Proteomes" id="UP000515145">
    <property type="component" value="Chromosome 7"/>
</dbReference>
<evidence type="ECO:0000256" key="3">
    <source>
        <dbReference type="ARBA" id="ARBA00010933"/>
    </source>
</evidence>
<evidence type="ECO:0000259" key="33">
    <source>
        <dbReference type="PROSITE" id="PS50268"/>
    </source>
</evidence>
<dbReference type="CDD" id="cd00054">
    <property type="entry name" value="EGF_CA"/>
    <property type="match status" value="4"/>
</dbReference>
<feature type="domain" description="EGF-like" evidence="28">
    <location>
        <begin position="2351"/>
        <end position="2387"/>
    </location>
</feature>
<evidence type="ECO:0000259" key="32">
    <source>
        <dbReference type="PROSITE" id="PS50261"/>
    </source>
</evidence>
<dbReference type="PANTHER" id="PTHR24026:SF38">
    <property type="entry name" value="CADHERIN EGF LAG SEVEN-PASS G-TYPE RECEPTOR 3"/>
    <property type="match status" value="1"/>
</dbReference>
<keyword evidence="15 22" id="KW-1015">Disulfide bond</keyword>
<feature type="compositionally biased region" description="Basic and acidic residues" evidence="24">
    <location>
        <begin position="664"/>
        <end position="690"/>
    </location>
</feature>
<dbReference type="Gene3D" id="2.60.220.50">
    <property type="match status" value="1"/>
</dbReference>
<dbReference type="InterPro" id="IPR017981">
    <property type="entry name" value="GPCR_2-like_7TM"/>
</dbReference>
<dbReference type="Gene3D" id="4.10.1240.10">
    <property type="entry name" value="GPCR, family 2, extracellular hormone receptor domain"/>
    <property type="match status" value="1"/>
</dbReference>
<dbReference type="GO" id="GO:0009653">
    <property type="term" value="P:anatomical structure morphogenesis"/>
    <property type="evidence" value="ECO:0007669"/>
    <property type="project" value="UniProtKB-ARBA"/>
</dbReference>
<feature type="domain" description="EGF-like" evidence="28">
    <location>
        <begin position="2130"/>
        <end position="2166"/>
    </location>
</feature>
<dbReference type="FunFam" id="2.10.25.10:FF:000286">
    <property type="entry name" value="Cadherin EGF LAG seven-pass G-type receptor 3"/>
    <property type="match status" value="1"/>
</dbReference>
<evidence type="ECO:0000259" key="30">
    <source>
        <dbReference type="PROSITE" id="PS50221"/>
    </source>
</evidence>
<feature type="disulfide bond" evidence="23">
    <location>
        <begin position="2503"/>
        <end position="2512"/>
    </location>
</feature>
<keyword evidence="20 23" id="KW-0424">Laminin EGF-like domain</keyword>
<dbReference type="InterPro" id="IPR056286">
    <property type="entry name" value="Cadherin_CELSR1-3_9th"/>
</dbReference>
<dbReference type="InterPro" id="IPR000742">
    <property type="entry name" value="EGF"/>
</dbReference>
<evidence type="ECO:0000256" key="25">
    <source>
        <dbReference type="SAM" id="Phobius"/>
    </source>
</evidence>
<gene>
    <name evidence="35" type="primary">celsr3</name>
</gene>
<keyword evidence="19" id="KW-0379">Hydroxylation</keyword>
<feature type="region of interest" description="Disordered" evidence="24">
    <location>
        <begin position="3726"/>
        <end position="3770"/>
    </location>
</feature>
<dbReference type="Gene3D" id="2.170.300.10">
    <property type="entry name" value="Tie2 ligand-binding domain superfamily"/>
    <property type="match status" value="1"/>
</dbReference>
<comment type="similarity">
    <text evidence="3">Belongs to the G-protein coupled receptor 2 family. LN-TM7 subfamily.</text>
</comment>
<feature type="region of interest" description="Disordered" evidence="24">
    <location>
        <begin position="3288"/>
        <end position="3321"/>
    </location>
</feature>
<feature type="compositionally biased region" description="Polar residues" evidence="24">
    <location>
        <begin position="3596"/>
        <end position="3605"/>
    </location>
</feature>
<dbReference type="FunFam" id="2.60.40.60:FF:000023">
    <property type="entry name" value="Cadherin EGF LAG seven-pass G-type receptor 3"/>
    <property type="match status" value="2"/>
</dbReference>
<dbReference type="InterPro" id="IPR002049">
    <property type="entry name" value="LE_dom"/>
</dbReference>
<dbReference type="InterPro" id="IPR001881">
    <property type="entry name" value="EGF-like_Ca-bd_dom"/>
</dbReference>
<evidence type="ECO:0000256" key="8">
    <source>
        <dbReference type="ARBA" id="ARBA00022692"/>
    </source>
</evidence>
<keyword evidence="8 25" id="KW-0812">Transmembrane</keyword>
<keyword evidence="11 21" id="KW-0106">Calcium</keyword>
<feature type="domain" description="Laminin EGF-like" evidence="29">
    <location>
        <begin position="2482"/>
        <end position="2529"/>
    </location>
</feature>
<organism evidence="34 35">
    <name type="scientific">Parambassis ranga</name>
    <name type="common">Indian glassy fish</name>
    <dbReference type="NCBI Taxonomy" id="210632"/>
    <lineage>
        <taxon>Eukaryota</taxon>
        <taxon>Metazoa</taxon>
        <taxon>Chordata</taxon>
        <taxon>Craniata</taxon>
        <taxon>Vertebrata</taxon>
        <taxon>Euteleostomi</taxon>
        <taxon>Actinopterygii</taxon>
        <taxon>Neopterygii</taxon>
        <taxon>Teleostei</taxon>
        <taxon>Neoteleostei</taxon>
        <taxon>Acanthomorphata</taxon>
        <taxon>Ovalentaria</taxon>
        <taxon>Ambassidae</taxon>
        <taxon>Parambassis</taxon>
    </lineage>
</organism>
<dbReference type="RefSeq" id="XP_028265309.1">
    <property type="nucleotide sequence ID" value="XM_028409508.1"/>
</dbReference>
<dbReference type="InterPro" id="IPR001791">
    <property type="entry name" value="Laminin_G"/>
</dbReference>
<dbReference type="Pfam" id="PF16489">
    <property type="entry name" value="GAIN"/>
    <property type="match status" value="1"/>
</dbReference>
<sequence length="3770" mass="414722">MAAPLPGFTPLLLSFLAFHLLVFGPLFALAPRTVNTRGAFNRWNPGLCYRDAGTASQLRQRQCVEVGESPRGSGDLRSSRWTTERIQTGRCAGAQRAGGAMGGYQTDGAKERRRRRLIGAGTCLSTISHTLHPSIRSRWNSDGAGARVERGGMERKGVVPPLSSPGFTSLSAQNGKKRAVQRTRACTHRWPASRPHLAERDAARVFVHASGLCKAPGSGERKGGDVWERATGARKLSATRPGKQASTPAEKHSHGPSWSIHPRFGFTSTHSSNYSLRFNSSQIGFTDIQLSDHMNNQETDGGLAGVDRRAGNCSHLGWHNVIDLSISSTEQSDDRQLKEMGGESGGDDAEKEKDRCGVLDHRAHLVCDTGLKDTGGQRKEGVKVEDGRGGGLTIINVSRYQDNDVLILTPSFSTNKSKKSLTAHGEQSRQTFGEKSTGDSGFFLPAKFPVTSSSVMSAMTHSKTKGPWPAGRLTLHFGFTPPHFNTNANNNNKEHDSKEIHEFRFEAETEKLSLESALQGVVHSGCAYGCSATTEQGSRAHMQLKSGKQVLLEPDGVRQTEGQQMKAEGERMGGEEREGEGLEGSAAVAAGVWGGKLQVGEGERQARLMGGRESQAEEEAEVDWERGKGIIHEKQPEERGSEGVDGQNKGSSVTIIRQPNTKGMESKSPTDEGNDRGEGDDREVVGVKEERQGLKVDITREQQIIRADDCASQGEKERKVLTPWSRSRRAANRHPHFSQYNYQVQVAENQPSGTSVIVMSASDPDPGDAGRVSYTMAPLMNSRSSDYFHIHPDTGLITTTQSLDREHMDLHYFRITATDYGSPRLSGTTMVAIAVSDQNDHSPIFEQTEYRETIRENVEEGYPILQLRATDSDSPSNANIRYRFVGDTAAMARMAFEIDPRSGLITTRGSVDRETNEHYTLQVEASDQGKDPGPRSANVKVFITVLDENDNVPQFSEKRYVVAVKEDVRPHSEILRVSATDRDKDSNAAVHYNIISGNSRGQFSIDSVTGEIQVVAPLDFESEREYTLRVRAQDNGRPPLSNNTGIVSVQVTDVNDNPPIFVSTPFQASVLESAPVGSSILHIQAIDTDSADNARLEYRLTGASSDTPFIINSATGWVTVSSILDRESVEHYFFGVEARDYGMPPLSATASVTITVMDVNDNRPEFLQKEYYARLNEDAAVGTSVVTVTAVDRDVNSAVTYQITGGNTRNRFSISTAGGAGLLSLALPLDYKQERRYVLTVTASDRTLYDTCQVHINITDANTHRPVFQSAHYSVSVNEDRPPGSTVVVISATDDDVGENARITYFLEDNIPQFRIDPATGAITLQAELDYEDQMTYTLAITAKDNGIPQKSDTTYVEVNVNDVNDNAPQFLSPRYQGAVSEDAPPFTSVLQISATDRDAHANGRVQYTFQNGEDGDGDFTIEPTSGIVRTVRRLDRESVPFYELTAYAVDRGVPPQRTPVHIQVTVLDVNDNAPVFPADDFEVLVKENSAVGSVVAQITATDPDEGANAQIMYQIVEGNIPEIFQMDIFSGELTSLIDLDYEARNEYVIVVQATSAPLVSRATVRIQLVDQNDNRPTLQDFQIIFNNFVSNRSNSFPTGVIGRVPAHDPDVSDRLYYTIDRGNELHLLLLNHTSGEIRLSRQLDNNRPLVAPMLISVTDGIHSISAQCVLRVFIITEDMLASSVTVRLQNMSQEQFLSPLLGNFLEGVSAVLSVPVEDVFIFNIQPDLDAAPGGILNISFSALLPGGHYFPSEALEEQLYLNRPRLTLLTQMEVLPFDDNVCLREPCQNYMKCISVLRFNSSAPFISSPSMLFRPIHPIAGLRCRCPVGFTGDYCETEINLCYSNPCLNGGVCARREGGYTCICREDFTGDRCEFDRRQGMCMPGVCRNGGTCRELSGGGFRCECPAGGYERPYCTVTARSFPPKSFVMFRGLRQRFHLSISLTFATLENSGLLFYNGRFNEKHDFIALEIQEGQVVFKYSTGESSTQVSPFLSGGVSDGNWHTVHIQYYNKPATRYPKRSMSGEAQGPSDEKIAVVSVDDCDTALSLRFGMQLGNYSCAAQGKQTSSKKSLDLTGPLFLGRVPNVPDNIPFGTKEFIGCMKELHIDNKPLDLAGFIANNGTLPGCSAKLPFCKSNPCQNGGACRVSWETFSCDCPLGYGGKDCSQVLPHPHRFLGNSALWWDLKNDVTISTPWYLGLVFRTRDGEGTLLQAQAGQYTSLLFQVQNGQLVFSVTRGSTRPVRLRLDQVQVADGRWHDLQLELRDVHSGRETRYVATLRLDFGLYQGTVIVGNEIHGLKVKHLHVGGVLASGDVQNGIKGCIQGIRLGVRPDAPALPRPTRTVKVETGCSVGNPCISSPCPAHSRCYDQWERHACICEPGYYGKGCTDACHLNPCENEAQCHRKPSSSHGYICDCGDNHYGQYCQHRIDHQCPRGWWGSPTCGPCHCDTSKGFDPDCNKTSGHCHCKEFHYHLRGSDTCLPCDCYPVGSFSRSCDPETGQCQCRPGVIGRQCNACDNPFAEVTNSGCEVIYDGCPRTITQGIWWPRTKFNLPAAVPCPKGSVGAAIRHCDVERGWMEPDLYNCTSPPFVELNAALDSLERNETELNTIMEKKLAHQLCDVTEATARLYGNDLQIAERLLSRLLTFETQQSGFGLTATQDAHFNENILRGCSMLLGPTAAGLWRALAQSQNHIPGSGPAILAEMLEQYTQNLAQNMKLTYLNPVALVAPNIVMNLDRVENHTHVRRRFPRYHTTLFRGQALWDPYTHVILPPAALVPQRQQLHNLKEKDRTEKDPSAPLNAASVPVSVSANNTREYTAARRTISMPEPPFTIVILLIYRSLGAALPPKYHADRRGVRLPRHPVMNSPVVTVSVYNNHTFVSRHLDQPILLEFKLLETANRSKPLCVQWNYSSPYEVGGCWTVRDCMVVYRNTSHVRCQCHRMGTFGVLMDSSQREQLEGDLEMLALVTYSSLSISMLALLLTVLVLSCFRGLKSNTRSIHSNTAAAMFLSELVFLLGVNQTEQQFLCSVVAILLHYFFMSTFAWMFVEGLHIYRMQTEQRNINYGAMRFYYAIGWGVPAIITGLAVGLDPEGYGNPDFCWISIYDKLIWSFAGPVAIVILMNGGVFTIVAKMSCNPSQKETKKVPVIATIRDAFLLLLVATGTLLCGLMAVNNSILAFYYIFNVLCLVQGVSVMLVFTVFNSEVQEAWRVSCLGKKSPEEDPPRPTQNTAQNPYQNASLLEQSGLHRITLGTSTISSVSSARENLLARHTLEQNIVQTGATDLDVAMFHRDGGEDSDSDSDLSMDEERSLSIPSSESEDNVRLRGRIQRRFKRSNHSERLLTEPANNSIKDLDGNDLLSYWPALEECDTHTLQKWGSERPLGADYGKDAANNNHPDAALTSGDENSLTQAHRHRKGILKNRLGCPPALQGLSTMGRVPSELNWYRTSTLGHRGVPAASYGRMYSATAGASGGSGSLSQPASRYSSREHLDLLARRQLSRDPLGRQTVGGSRDRLDSRGSRDNLDLLPRRRELGLGAELGGLEHQRISSSRENLAGFRERLDNNQSRSFHTSREDLSGNGGVVGAGMEGYLSGSRSQLNTLTRQQVSSREHLEGTLITSRSREQLDSNTVGAQAQPCREWLRTLPPRQPSRTDQAPSSSPPPPISEEPQQEQPPPSAHVRGRLDSTPPCRYPGQTLGSNSIPLDRQPSSEQLDILSSILASFSSSALTLPPAASNTGPNGSVHGPSPSPSQTSHSISEVSPNSEANRSEGQS</sequence>
<dbReference type="SMART" id="SM00179">
    <property type="entry name" value="EGF_CA"/>
    <property type="match status" value="4"/>
</dbReference>
<evidence type="ECO:0000256" key="11">
    <source>
        <dbReference type="ARBA" id="ARBA00022837"/>
    </source>
</evidence>
<keyword evidence="6 22" id="KW-0245">EGF-like domain</keyword>
<evidence type="ECO:0000256" key="14">
    <source>
        <dbReference type="ARBA" id="ARBA00023136"/>
    </source>
</evidence>
<evidence type="ECO:0000256" key="13">
    <source>
        <dbReference type="ARBA" id="ARBA00023040"/>
    </source>
</evidence>
<dbReference type="SMART" id="SM00282">
    <property type="entry name" value="LamG"/>
    <property type="match status" value="2"/>
</dbReference>
<dbReference type="Pfam" id="PF00002">
    <property type="entry name" value="7tm_2"/>
    <property type="match status" value="1"/>
</dbReference>
<feature type="disulfide bond" evidence="22">
    <location>
        <begin position="1827"/>
        <end position="1836"/>
    </location>
</feature>
<feature type="domain" description="G-protein coupled receptors family 2 profile 2" evidence="32">
    <location>
        <begin position="2963"/>
        <end position="3200"/>
    </location>
</feature>
<dbReference type="FunFam" id="2.10.25.10:FF:000359">
    <property type="entry name" value="Cadherin EGF LAG seven-pass G-type receptor 3"/>
    <property type="match status" value="1"/>
</dbReference>
<dbReference type="Gene3D" id="1.20.1070.10">
    <property type="entry name" value="Rhodopsin 7-helix transmembrane proteins"/>
    <property type="match status" value="1"/>
</dbReference>
<evidence type="ECO:0000256" key="4">
    <source>
        <dbReference type="ARBA" id="ARBA00022473"/>
    </source>
</evidence>
<feature type="compositionally biased region" description="Basic and acidic residues" evidence="24">
    <location>
        <begin position="3509"/>
        <end position="3521"/>
    </location>
</feature>
<dbReference type="PROSITE" id="PS50221">
    <property type="entry name" value="GAIN_B"/>
    <property type="match status" value="1"/>
</dbReference>
<dbReference type="PRINTS" id="PR00249">
    <property type="entry name" value="GPCRSECRETIN"/>
</dbReference>
<dbReference type="CDD" id="cd00110">
    <property type="entry name" value="LamG"/>
    <property type="match status" value="2"/>
</dbReference>
<feature type="disulfide bond" evidence="22">
    <location>
        <begin position="1865"/>
        <end position="1874"/>
    </location>
</feature>
<feature type="transmembrane region" description="Helical" evidence="25">
    <location>
        <begin position="3176"/>
        <end position="3199"/>
    </location>
</feature>
<evidence type="ECO:0000256" key="23">
    <source>
        <dbReference type="PROSITE-ProRule" id="PRU00460"/>
    </source>
</evidence>
<comment type="caution">
    <text evidence="22">Lacks conserved residue(s) required for the propagation of feature annotation.</text>
</comment>
<keyword evidence="18" id="KW-0807">Transducer</keyword>
<feature type="domain" description="Cadherin" evidence="33">
    <location>
        <begin position="1372"/>
        <end position="1477"/>
    </location>
</feature>
<dbReference type="InterPro" id="IPR000203">
    <property type="entry name" value="GPS"/>
</dbReference>
<dbReference type="FunFam" id="4.10.1240.10:FF:000021">
    <property type="entry name" value="Cadherin EGF LAG seven-pass G-type receptor"/>
    <property type="match status" value="1"/>
</dbReference>
<feature type="domain" description="EGF-like" evidence="28">
    <location>
        <begin position="1779"/>
        <end position="1837"/>
    </location>
</feature>
<dbReference type="InterPro" id="IPR001879">
    <property type="entry name" value="GPCR_2_extracellular_dom"/>
</dbReference>
<dbReference type="PROSITE" id="PS00232">
    <property type="entry name" value="CADHERIN_1"/>
    <property type="match status" value="6"/>
</dbReference>
<feature type="region of interest" description="Disordered" evidence="24">
    <location>
        <begin position="327"/>
        <end position="352"/>
    </location>
</feature>